<reference evidence="9 10" key="1">
    <citation type="submission" date="2014-06" db="EMBL/GenBank/DDBJ databases">
        <title>Evolutionary Origins and Diversification of the Mycorrhizal Mutualists.</title>
        <authorList>
            <consortium name="DOE Joint Genome Institute"/>
            <consortium name="Mycorrhizal Genomics Consortium"/>
            <person name="Kohler A."/>
            <person name="Kuo A."/>
            <person name="Nagy L.G."/>
            <person name="Floudas D."/>
            <person name="Copeland A."/>
            <person name="Barry K.W."/>
            <person name="Cichocki N."/>
            <person name="Veneault-Fourrey C."/>
            <person name="LaButti K."/>
            <person name="Lindquist E.A."/>
            <person name="Lipzen A."/>
            <person name="Lundell T."/>
            <person name="Morin E."/>
            <person name="Murat C."/>
            <person name="Riley R."/>
            <person name="Ohm R."/>
            <person name="Sun H."/>
            <person name="Tunlid A."/>
            <person name="Henrissat B."/>
            <person name="Grigoriev I.V."/>
            <person name="Hibbett D.S."/>
            <person name="Martin F."/>
        </authorList>
    </citation>
    <scope>NUCLEOTIDE SEQUENCE [LARGE SCALE GENOMIC DNA]</scope>
    <source>
        <strain evidence="9 10">FD-325 SS-3</strain>
    </source>
</reference>
<dbReference type="AlphaFoldDB" id="A0A0C9T5W6"/>
<feature type="compositionally biased region" description="Low complexity" evidence="6">
    <location>
        <begin position="664"/>
        <end position="679"/>
    </location>
</feature>
<dbReference type="Gene3D" id="3.40.50.300">
    <property type="entry name" value="P-loop containing nucleotide triphosphate hydrolases"/>
    <property type="match status" value="2"/>
</dbReference>
<dbReference type="GO" id="GO:0003676">
    <property type="term" value="F:nucleic acid binding"/>
    <property type="evidence" value="ECO:0007669"/>
    <property type="project" value="InterPro"/>
</dbReference>
<dbReference type="GO" id="GO:0005694">
    <property type="term" value="C:chromosome"/>
    <property type="evidence" value="ECO:0007669"/>
    <property type="project" value="TreeGrafter"/>
</dbReference>
<dbReference type="GO" id="GO:0005634">
    <property type="term" value="C:nucleus"/>
    <property type="evidence" value="ECO:0007669"/>
    <property type="project" value="TreeGrafter"/>
</dbReference>
<proteinExistence type="inferred from homology"/>
<dbReference type="GO" id="GO:0005524">
    <property type="term" value="F:ATP binding"/>
    <property type="evidence" value="ECO:0007669"/>
    <property type="project" value="UniProtKB-KW"/>
</dbReference>
<dbReference type="PROSITE" id="PS51192">
    <property type="entry name" value="HELICASE_ATP_BIND_1"/>
    <property type="match status" value="1"/>
</dbReference>
<evidence type="ECO:0000256" key="1">
    <source>
        <dbReference type="ARBA" id="ARBA00005446"/>
    </source>
</evidence>
<dbReference type="GO" id="GO:0009378">
    <property type="term" value="F:four-way junction helicase activity"/>
    <property type="evidence" value="ECO:0007669"/>
    <property type="project" value="TreeGrafter"/>
</dbReference>
<gene>
    <name evidence="9" type="ORF">PLICRDRAFT_180290</name>
</gene>
<dbReference type="GO" id="GO:0005737">
    <property type="term" value="C:cytoplasm"/>
    <property type="evidence" value="ECO:0007669"/>
    <property type="project" value="TreeGrafter"/>
</dbReference>
<evidence type="ECO:0000313" key="10">
    <source>
        <dbReference type="Proteomes" id="UP000053263"/>
    </source>
</evidence>
<feature type="compositionally biased region" description="Acidic residues" evidence="6">
    <location>
        <begin position="644"/>
        <end position="655"/>
    </location>
</feature>
<dbReference type="InterPro" id="IPR027417">
    <property type="entry name" value="P-loop_NTPase"/>
</dbReference>
<keyword evidence="10" id="KW-1185">Reference proteome</keyword>
<dbReference type="GO" id="GO:0000724">
    <property type="term" value="P:double-strand break repair via homologous recombination"/>
    <property type="evidence" value="ECO:0007669"/>
    <property type="project" value="TreeGrafter"/>
</dbReference>
<feature type="compositionally biased region" description="Basic and acidic residues" evidence="6">
    <location>
        <begin position="403"/>
        <end position="416"/>
    </location>
</feature>
<feature type="region of interest" description="Disordered" evidence="6">
    <location>
        <begin position="403"/>
        <end position="424"/>
    </location>
</feature>
<organism evidence="9 10">
    <name type="scientific">Plicaturopsis crispa FD-325 SS-3</name>
    <dbReference type="NCBI Taxonomy" id="944288"/>
    <lineage>
        <taxon>Eukaryota</taxon>
        <taxon>Fungi</taxon>
        <taxon>Dikarya</taxon>
        <taxon>Basidiomycota</taxon>
        <taxon>Agaricomycotina</taxon>
        <taxon>Agaricomycetes</taxon>
        <taxon>Agaricomycetidae</taxon>
        <taxon>Amylocorticiales</taxon>
        <taxon>Amylocorticiaceae</taxon>
        <taxon>Plicatura</taxon>
        <taxon>Plicaturopsis crispa</taxon>
    </lineage>
</organism>
<keyword evidence="3" id="KW-0067">ATP-binding</keyword>
<name>A0A0C9T5W6_PLICR</name>
<dbReference type="Proteomes" id="UP000053263">
    <property type="component" value="Unassembled WGS sequence"/>
</dbReference>
<dbReference type="GO" id="GO:0043138">
    <property type="term" value="F:3'-5' DNA helicase activity"/>
    <property type="evidence" value="ECO:0007669"/>
    <property type="project" value="UniProtKB-EC"/>
</dbReference>
<dbReference type="HOGENOM" id="CLU_010294_1_0_1"/>
<protein>
    <recommendedName>
        <fullName evidence="5">DNA 3'-5' helicase</fullName>
        <ecNumber evidence="5">5.6.2.4</ecNumber>
    </recommendedName>
</protein>
<evidence type="ECO:0000256" key="5">
    <source>
        <dbReference type="ARBA" id="ARBA00034808"/>
    </source>
</evidence>
<keyword evidence="2" id="KW-0547">Nucleotide-binding</keyword>
<evidence type="ECO:0000256" key="3">
    <source>
        <dbReference type="ARBA" id="ARBA00022840"/>
    </source>
</evidence>
<feature type="domain" description="Helicase ATP-binding" evidence="7">
    <location>
        <begin position="41"/>
        <end position="216"/>
    </location>
</feature>
<evidence type="ECO:0000259" key="7">
    <source>
        <dbReference type="PROSITE" id="PS51192"/>
    </source>
</evidence>
<accession>A0A0C9T5W6</accession>
<comment type="similarity">
    <text evidence="1">Belongs to the helicase family. RecQ subfamily.</text>
</comment>
<dbReference type="PANTHER" id="PTHR13710:SF149">
    <property type="entry name" value="ATP-DEPENDENT DNA HELICASE TLH2"/>
    <property type="match status" value="1"/>
</dbReference>
<evidence type="ECO:0000256" key="4">
    <source>
        <dbReference type="ARBA" id="ARBA00034617"/>
    </source>
</evidence>
<sequence length="679" mass="76036">MDTENAPERFKFSTPEGWALCRRILREYLPYEPHDYQLDGITKALDGIDVLAITATGSGKSGYIYMLMLVIQAINGDPSLCPTASFPKNAAAVVVCPTTSLEEDLEGKLRSAGLTALAISRDTVDAAEKAGEKSLWLRAEADTTVILVTPEMLTSKGFERLLRQKDFEKRVFALIVDEAHLMNSWGVGFRPPFLEIGNMRARFPSRAVMLALTATLRAGQAIQSVCELLGLHEGRFHLIRRSNMRHDVQILFRTLRSSIMGTEFPELDWVLREKGKILIFCRTIRLGFQVALYLWHRDPSVDVETRRKRIRLYNSLNWPKFNTKTLELLHDVRDSHITIATDTLSVGIDIADFQTVIVLDPEDTDEYIQKVGRVGRDRTLIEGARGIIYTTANSMEVARRVVEEKEGLPPESREPGKSTGSGKVVTGTMDISLAKMLVADCKIAEQDRLYDNPEQDVPCSCTTCANNPPPPRPEHCNCSGCIPEDNAVSNLDAERGQRQRRVTVNPVKKGKRLTRVMRAHGLARLLKLRRQIWSKADEKKTGFLPPIVYLPDNLIQDILDRFALLLTLQDIEFIAKNNPLLADRYTLIYDVVLELRHDFDRIRLETAERNREKKAAKRAAAAMLEVAESGSREVESEDSSNGGDSDDGLAEDVVMEDAGLAGDSITSRTPSRRSSSCEL</sequence>
<feature type="domain" description="Helicase C-terminal" evidence="8">
    <location>
        <begin position="266"/>
        <end position="432"/>
    </location>
</feature>
<dbReference type="EMBL" id="KN832576">
    <property type="protein sequence ID" value="KII83513.1"/>
    <property type="molecule type" value="Genomic_DNA"/>
</dbReference>
<dbReference type="OrthoDB" id="3269685at2759"/>
<dbReference type="PROSITE" id="PS51194">
    <property type="entry name" value="HELICASE_CTER"/>
    <property type="match status" value="1"/>
</dbReference>
<comment type="catalytic activity">
    <reaction evidence="4">
        <text>Couples ATP hydrolysis with the unwinding of duplex DNA by translocating in the 3'-5' direction.</text>
        <dbReference type="EC" id="5.6.2.4"/>
    </reaction>
</comment>
<dbReference type="SUPFAM" id="SSF52540">
    <property type="entry name" value="P-loop containing nucleoside triphosphate hydrolases"/>
    <property type="match status" value="1"/>
</dbReference>
<dbReference type="SMART" id="SM00487">
    <property type="entry name" value="DEXDc"/>
    <property type="match status" value="1"/>
</dbReference>
<evidence type="ECO:0000313" key="9">
    <source>
        <dbReference type="EMBL" id="KII83513.1"/>
    </source>
</evidence>
<evidence type="ECO:0000256" key="6">
    <source>
        <dbReference type="SAM" id="MobiDB-lite"/>
    </source>
</evidence>
<dbReference type="PANTHER" id="PTHR13710">
    <property type="entry name" value="DNA HELICASE RECQ FAMILY MEMBER"/>
    <property type="match status" value="1"/>
</dbReference>
<evidence type="ECO:0000256" key="2">
    <source>
        <dbReference type="ARBA" id="ARBA00022741"/>
    </source>
</evidence>
<dbReference type="InterPro" id="IPR001650">
    <property type="entry name" value="Helicase_C-like"/>
</dbReference>
<feature type="region of interest" description="Disordered" evidence="6">
    <location>
        <begin position="627"/>
        <end position="679"/>
    </location>
</feature>
<dbReference type="Pfam" id="PF00270">
    <property type="entry name" value="DEAD"/>
    <property type="match status" value="1"/>
</dbReference>
<dbReference type="Pfam" id="PF00271">
    <property type="entry name" value="Helicase_C"/>
    <property type="match status" value="1"/>
</dbReference>
<evidence type="ECO:0000259" key="8">
    <source>
        <dbReference type="PROSITE" id="PS51194"/>
    </source>
</evidence>
<dbReference type="InterPro" id="IPR011545">
    <property type="entry name" value="DEAD/DEAH_box_helicase_dom"/>
</dbReference>
<dbReference type="EC" id="5.6.2.4" evidence="5"/>
<dbReference type="InterPro" id="IPR014001">
    <property type="entry name" value="Helicase_ATP-bd"/>
</dbReference>